<evidence type="ECO:0000313" key="1">
    <source>
        <dbReference type="EMBL" id="EPE34734.1"/>
    </source>
</evidence>
<dbReference type="PANTHER" id="PTHR45458">
    <property type="entry name" value="SHORT-CHAIN DEHYDROGENASE/REDUCTASE SDR"/>
    <property type="match status" value="1"/>
</dbReference>
<dbReference type="GeneID" id="19469475"/>
<sequence>MATYIITGCSHGLGLALTAELAKTPANIVFATSRGNPTPALNEVMTTSQGRVKHVKLDITSPPSLEEAESKIAAILDGKGVDVLINNAAVINWMTDGIHAMDDLESAFSTNVNGAHLVTKTFLPLLKKGGQKKVINMSTTVGSISMASRYSMMLVPSYKITKAALNMLTVLYAQTYAEEGFTFLAVSPGWLRTELGGSSADLDVETGAKAVIEAIDKHGKESSGLFVNIRVAGWEHNEGLNQYDGGNPPW</sequence>
<dbReference type="Pfam" id="PF00106">
    <property type="entry name" value="adh_short"/>
    <property type="match status" value="1"/>
</dbReference>
<reference evidence="1 2" key="1">
    <citation type="journal article" date="2013" name="BMC Genomics">
        <title>Genomics-driven discovery of the pneumocandin biosynthetic gene cluster in the fungus Glarea lozoyensis.</title>
        <authorList>
            <person name="Chen L."/>
            <person name="Yue Q."/>
            <person name="Zhang X."/>
            <person name="Xiang M."/>
            <person name="Wang C."/>
            <person name="Li S."/>
            <person name="Che Y."/>
            <person name="Ortiz-Lopez F.J."/>
            <person name="Bills G.F."/>
            <person name="Liu X."/>
            <person name="An Z."/>
        </authorList>
    </citation>
    <scope>NUCLEOTIDE SEQUENCE [LARGE SCALE GENOMIC DNA]</scope>
    <source>
        <strain evidence="2">ATCC 20868 / MF5171</strain>
    </source>
</reference>
<evidence type="ECO:0000313" key="2">
    <source>
        <dbReference type="Proteomes" id="UP000016922"/>
    </source>
</evidence>
<dbReference type="Proteomes" id="UP000016922">
    <property type="component" value="Unassembled WGS sequence"/>
</dbReference>
<dbReference type="OMA" id="QGLNCLI"/>
<dbReference type="GO" id="GO:0016616">
    <property type="term" value="F:oxidoreductase activity, acting on the CH-OH group of donors, NAD or NADP as acceptor"/>
    <property type="evidence" value="ECO:0007669"/>
    <property type="project" value="TreeGrafter"/>
</dbReference>
<dbReference type="InterPro" id="IPR052184">
    <property type="entry name" value="SDR_enzymes"/>
</dbReference>
<keyword evidence="2" id="KW-1185">Reference proteome</keyword>
<dbReference type="SUPFAM" id="SSF51735">
    <property type="entry name" value="NAD(P)-binding Rossmann-fold domains"/>
    <property type="match status" value="1"/>
</dbReference>
<dbReference type="AlphaFoldDB" id="S3DCC0"/>
<dbReference type="KEGG" id="glz:GLAREA_10428"/>
<name>S3DCC0_GLAL2</name>
<organism evidence="1 2">
    <name type="scientific">Glarea lozoyensis (strain ATCC 20868 / MF5171)</name>
    <dbReference type="NCBI Taxonomy" id="1116229"/>
    <lineage>
        <taxon>Eukaryota</taxon>
        <taxon>Fungi</taxon>
        <taxon>Dikarya</taxon>
        <taxon>Ascomycota</taxon>
        <taxon>Pezizomycotina</taxon>
        <taxon>Leotiomycetes</taxon>
        <taxon>Helotiales</taxon>
        <taxon>Helotiaceae</taxon>
        <taxon>Glarea</taxon>
    </lineage>
</organism>
<proteinExistence type="predicted"/>
<dbReference type="OrthoDB" id="5296at2759"/>
<dbReference type="EMBL" id="KE145356">
    <property type="protein sequence ID" value="EPE34734.1"/>
    <property type="molecule type" value="Genomic_DNA"/>
</dbReference>
<dbReference type="PRINTS" id="PR00081">
    <property type="entry name" value="GDHRDH"/>
</dbReference>
<dbReference type="InterPro" id="IPR002347">
    <property type="entry name" value="SDR_fam"/>
</dbReference>
<dbReference type="PANTHER" id="PTHR45458:SF1">
    <property type="entry name" value="SHORT CHAIN DEHYDROGENASE"/>
    <property type="match status" value="1"/>
</dbReference>
<dbReference type="Gene3D" id="3.40.50.720">
    <property type="entry name" value="NAD(P)-binding Rossmann-like Domain"/>
    <property type="match status" value="1"/>
</dbReference>
<dbReference type="InterPro" id="IPR036291">
    <property type="entry name" value="NAD(P)-bd_dom_sf"/>
</dbReference>
<protein>
    <submittedName>
        <fullName evidence="1">NAD(P)-binding Rossmann-fold containing protein</fullName>
    </submittedName>
</protein>
<dbReference type="HOGENOM" id="CLU_010194_9_1_1"/>
<dbReference type="eggNOG" id="KOG1611">
    <property type="taxonomic scope" value="Eukaryota"/>
</dbReference>
<dbReference type="RefSeq" id="XP_008078669.1">
    <property type="nucleotide sequence ID" value="XM_008080478.1"/>
</dbReference>
<gene>
    <name evidence="1" type="ORF">GLAREA_10428</name>
</gene>
<accession>S3DCC0</accession>